<feature type="transmembrane region" description="Helical" evidence="8">
    <location>
        <begin position="161"/>
        <end position="182"/>
    </location>
</feature>
<gene>
    <name evidence="9" type="ORF">GCM10020369_51030</name>
</gene>
<dbReference type="Gene3D" id="1.10.3470.10">
    <property type="entry name" value="ABC transporter involved in vitamin B12 uptake, BtuC"/>
    <property type="match status" value="1"/>
</dbReference>
<feature type="transmembrane region" description="Helical" evidence="8">
    <location>
        <begin position="292"/>
        <end position="309"/>
    </location>
</feature>
<evidence type="ECO:0000256" key="7">
    <source>
        <dbReference type="ARBA" id="ARBA00023136"/>
    </source>
</evidence>
<dbReference type="EMBL" id="BAAAYN010000035">
    <property type="protein sequence ID" value="GAA3391799.1"/>
    <property type="molecule type" value="Genomic_DNA"/>
</dbReference>
<organism evidence="9 10">
    <name type="scientific">Cryptosporangium minutisporangium</name>
    <dbReference type="NCBI Taxonomy" id="113569"/>
    <lineage>
        <taxon>Bacteria</taxon>
        <taxon>Bacillati</taxon>
        <taxon>Actinomycetota</taxon>
        <taxon>Actinomycetes</taxon>
        <taxon>Cryptosporangiales</taxon>
        <taxon>Cryptosporangiaceae</taxon>
        <taxon>Cryptosporangium</taxon>
    </lineage>
</organism>
<dbReference type="PANTHER" id="PTHR30472">
    <property type="entry name" value="FERRIC ENTEROBACTIN TRANSPORT SYSTEM PERMEASE PROTEIN"/>
    <property type="match status" value="1"/>
</dbReference>
<dbReference type="InterPro" id="IPR037294">
    <property type="entry name" value="ABC_BtuC-like"/>
</dbReference>
<comment type="subcellular location">
    <subcellularLocation>
        <location evidence="1">Cell membrane</location>
        <topology evidence="1">Multi-pass membrane protein</topology>
    </subcellularLocation>
</comment>
<comment type="similarity">
    <text evidence="2">Belongs to the binding-protein-dependent transport system permease family. FecCD subfamily.</text>
</comment>
<keyword evidence="3" id="KW-0813">Transport</keyword>
<feature type="transmembrane region" description="Helical" evidence="8">
    <location>
        <begin position="321"/>
        <end position="341"/>
    </location>
</feature>
<dbReference type="RefSeq" id="WP_345730739.1">
    <property type="nucleotide sequence ID" value="NZ_BAAAYN010000035.1"/>
</dbReference>
<evidence type="ECO:0000256" key="2">
    <source>
        <dbReference type="ARBA" id="ARBA00007935"/>
    </source>
</evidence>
<evidence type="ECO:0000256" key="6">
    <source>
        <dbReference type="ARBA" id="ARBA00022989"/>
    </source>
</evidence>
<keyword evidence="6 8" id="KW-1133">Transmembrane helix</keyword>
<keyword evidence="5 8" id="KW-0812">Transmembrane</keyword>
<dbReference type="InterPro" id="IPR000522">
    <property type="entry name" value="ABC_transptr_permease_BtuC"/>
</dbReference>
<feature type="transmembrane region" description="Helical" evidence="8">
    <location>
        <begin position="82"/>
        <end position="100"/>
    </location>
</feature>
<feature type="transmembrane region" description="Helical" evidence="8">
    <location>
        <begin position="137"/>
        <end position="155"/>
    </location>
</feature>
<evidence type="ECO:0000256" key="4">
    <source>
        <dbReference type="ARBA" id="ARBA00022475"/>
    </source>
</evidence>
<evidence type="ECO:0000313" key="9">
    <source>
        <dbReference type="EMBL" id="GAA3391799.1"/>
    </source>
</evidence>
<feature type="transmembrane region" description="Helical" evidence="8">
    <location>
        <begin position="25"/>
        <end position="45"/>
    </location>
</feature>
<comment type="caution">
    <text evidence="9">The sequence shown here is derived from an EMBL/GenBank/DDBJ whole genome shotgun (WGS) entry which is preliminary data.</text>
</comment>
<name>A0ABP6T417_9ACTN</name>
<keyword evidence="7 8" id="KW-0472">Membrane</keyword>
<dbReference type="CDD" id="cd06550">
    <property type="entry name" value="TM_ABC_iron-siderophores_like"/>
    <property type="match status" value="1"/>
</dbReference>
<dbReference type="Proteomes" id="UP001501676">
    <property type="component" value="Unassembled WGS sequence"/>
</dbReference>
<dbReference type="PANTHER" id="PTHR30472:SF24">
    <property type="entry name" value="FERRIC ENTEROBACTIN TRANSPORT SYSTEM PERMEASE PROTEIN FEPG"/>
    <property type="match status" value="1"/>
</dbReference>
<feature type="transmembrane region" description="Helical" evidence="8">
    <location>
        <begin position="112"/>
        <end position="130"/>
    </location>
</feature>
<dbReference type="Pfam" id="PF01032">
    <property type="entry name" value="FecCD"/>
    <property type="match status" value="1"/>
</dbReference>
<keyword evidence="10" id="KW-1185">Reference proteome</keyword>
<evidence type="ECO:0000256" key="8">
    <source>
        <dbReference type="SAM" id="Phobius"/>
    </source>
</evidence>
<evidence type="ECO:0000313" key="10">
    <source>
        <dbReference type="Proteomes" id="UP001501676"/>
    </source>
</evidence>
<dbReference type="SUPFAM" id="SSF81345">
    <property type="entry name" value="ABC transporter involved in vitamin B12 uptake, BtuC"/>
    <property type="match status" value="1"/>
</dbReference>
<reference evidence="10" key="1">
    <citation type="journal article" date="2019" name="Int. J. Syst. Evol. Microbiol.">
        <title>The Global Catalogue of Microorganisms (GCM) 10K type strain sequencing project: providing services to taxonomists for standard genome sequencing and annotation.</title>
        <authorList>
            <consortium name="The Broad Institute Genomics Platform"/>
            <consortium name="The Broad Institute Genome Sequencing Center for Infectious Disease"/>
            <person name="Wu L."/>
            <person name="Ma J."/>
        </authorList>
    </citation>
    <scope>NUCLEOTIDE SEQUENCE [LARGE SCALE GENOMIC DNA]</scope>
    <source>
        <strain evidence="10">JCM 9458</strain>
    </source>
</reference>
<accession>A0ABP6T417</accession>
<feature type="transmembrane region" description="Helical" evidence="8">
    <location>
        <begin position="254"/>
        <end position="280"/>
    </location>
</feature>
<evidence type="ECO:0000256" key="3">
    <source>
        <dbReference type="ARBA" id="ARBA00022448"/>
    </source>
</evidence>
<keyword evidence="4" id="KW-1003">Cell membrane</keyword>
<protein>
    <submittedName>
        <fullName evidence="9">Iron chelate uptake ABC transporter family permease subunit</fullName>
    </submittedName>
</protein>
<evidence type="ECO:0000256" key="1">
    <source>
        <dbReference type="ARBA" id="ARBA00004651"/>
    </source>
</evidence>
<sequence length="351" mass="35996">MSALLPPRSRILRAPGDRVSLRIDLRTTSVCVGLLVAVLVIGAVATTTGDFRIPLLDVGKAIFGAGDPATDFIVRTLRLPRFTTAVVAGAAMAVSGAIFQNLSGNPLGSPDVIGFQTGAATGALLVLLVTDDGPVELGAVTGCLVTAAAVYLLAFRGGVQGFRMILIGIGINAMLVAANNYLITRASLQDALGAQVWLVGSLNGRGWDQALPTLGVLVVLLPIALAQNRRASILQLGDEAAKGLGVPVERTRGLLIAVGVLLTGVAVAAAGPVTFVALAAPQLARRLTRSSAPGLVPAALMGAVLLSGSDLLAQRLFSPEQLPVGIMTGALGGAYLAWLLASEWRRGRNRV</sequence>
<evidence type="ECO:0000256" key="5">
    <source>
        <dbReference type="ARBA" id="ARBA00022692"/>
    </source>
</evidence>
<proteinExistence type="inferred from homology"/>